<reference evidence="1" key="1">
    <citation type="submission" date="2024-06" db="UniProtKB">
        <authorList>
            <consortium name="Ensembl"/>
        </authorList>
    </citation>
    <scope>IDENTIFICATION</scope>
</reference>
<evidence type="ECO:0000313" key="1">
    <source>
        <dbReference type="Ensembl" id="ENSMPUP00000003060.1"/>
    </source>
</evidence>
<dbReference type="Ensembl" id="ENSMPUT00000003123.1">
    <property type="protein sequence ID" value="ENSMPUP00000003060.1"/>
    <property type="gene ID" value="ENSMPUG00000003091.1"/>
</dbReference>
<dbReference type="InParanoid" id="M3XVG0"/>
<protein>
    <submittedName>
        <fullName evidence="1">Uncharacterized protein</fullName>
    </submittedName>
</protein>
<dbReference type="AlphaFoldDB" id="M3XVG0"/>
<name>M3XVG0_MUSPF</name>
<sequence length="103" mass="10871">MVLLPPLPLGSLAEGETGCCVGRGHTQPRGEEPPCHLEADPLVPGSAFPTSSLKGGLAFYQMSDMCWKLPVSMVTGNFTSLSDSLGVDIRVSPHFQVHGIAHT</sequence>
<proteinExistence type="predicted"/>
<dbReference type="EMBL" id="AEYP01037807">
    <property type="status" value="NOT_ANNOTATED_CDS"/>
    <property type="molecule type" value="Genomic_DNA"/>
</dbReference>
<organism evidence="1">
    <name type="scientific">Mustela putorius furo</name>
    <name type="common">European domestic ferret</name>
    <name type="synonym">Mustela furo</name>
    <dbReference type="NCBI Taxonomy" id="9669"/>
    <lineage>
        <taxon>Eukaryota</taxon>
        <taxon>Metazoa</taxon>
        <taxon>Chordata</taxon>
        <taxon>Craniata</taxon>
        <taxon>Vertebrata</taxon>
        <taxon>Euteleostomi</taxon>
        <taxon>Mammalia</taxon>
        <taxon>Eutheria</taxon>
        <taxon>Laurasiatheria</taxon>
        <taxon>Carnivora</taxon>
        <taxon>Caniformia</taxon>
        <taxon>Musteloidea</taxon>
        <taxon>Mustelidae</taxon>
        <taxon>Mustelinae</taxon>
        <taxon>Mustela</taxon>
    </lineage>
</organism>
<accession>M3XVG0</accession>
<dbReference type="HOGENOM" id="CLU_2262874_0_0_1"/>